<organism evidence="3 4">
    <name type="scientific">Anabarilius grahami</name>
    <name type="common">Kanglang fish</name>
    <name type="synonym">Barilius grahami</name>
    <dbReference type="NCBI Taxonomy" id="495550"/>
    <lineage>
        <taxon>Eukaryota</taxon>
        <taxon>Metazoa</taxon>
        <taxon>Chordata</taxon>
        <taxon>Craniata</taxon>
        <taxon>Vertebrata</taxon>
        <taxon>Euteleostomi</taxon>
        <taxon>Actinopterygii</taxon>
        <taxon>Neopterygii</taxon>
        <taxon>Teleostei</taxon>
        <taxon>Ostariophysi</taxon>
        <taxon>Cypriniformes</taxon>
        <taxon>Xenocyprididae</taxon>
        <taxon>Xenocypridinae</taxon>
        <taxon>Xenocypridinae incertae sedis</taxon>
        <taxon>Anabarilius</taxon>
    </lineage>
</organism>
<feature type="repeat" description="ANK" evidence="1">
    <location>
        <begin position="235"/>
        <end position="267"/>
    </location>
</feature>
<proteinExistence type="predicted"/>
<dbReference type="PRINTS" id="PR01415">
    <property type="entry name" value="ANKYRIN"/>
</dbReference>
<feature type="repeat" description="ANK" evidence="1">
    <location>
        <begin position="169"/>
        <end position="201"/>
    </location>
</feature>
<dbReference type="EMBL" id="RJVU01018281">
    <property type="protein sequence ID" value="ROL51882.1"/>
    <property type="molecule type" value="Genomic_DNA"/>
</dbReference>
<dbReference type="InterPro" id="IPR013783">
    <property type="entry name" value="Ig-like_fold"/>
</dbReference>
<dbReference type="GO" id="GO:0005634">
    <property type="term" value="C:nucleus"/>
    <property type="evidence" value="ECO:0007669"/>
    <property type="project" value="TreeGrafter"/>
</dbReference>
<dbReference type="Proteomes" id="UP000281406">
    <property type="component" value="Unassembled WGS sequence"/>
</dbReference>
<dbReference type="PROSITE" id="PS50853">
    <property type="entry name" value="FN3"/>
    <property type="match status" value="1"/>
</dbReference>
<keyword evidence="1" id="KW-0040">ANK repeat</keyword>
<evidence type="ECO:0000313" key="3">
    <source>
        <dbReference type="EMBL" id="ROL51882.1"/>
    </source>
</evidence>
<feature type="repeat" description="ANK" evidence="1">
    <location>
        <begin position="275"/>
        <end position="302"/>
    </location>
</feature>
<dbReference type="Gene3D" id="2.60.40.10">
    <property type="entry name" value="Immunoglobulins"/>
    <property type="match status" value="1"/>
</dbReference>
<accession>A0A3N0Z0T2</accession>
<evidence type="ECO:0000259" key="2">
    <source>
        <dbReference type="PROSITE" id="PS50853"/>
    </source>
</evidence>
<dbReference type="OrthoDB" id="9995210at2759"/>
<sequence length="364" mass="40468">MLEESVRCARERQANTHQYHQFLNTRTQTETTMNPEVPQPPVIGKVSHHSIELSWMNEENKPRIGPPEHWSHFSVEQMDPKTHKYSTKYIGYGTHHVLEGLESSTSYSFRLKVTRPSGECSLSPAVSVFTNREPYCGKNLHQAVNREDEEELTTVLQSGTVDVDVHDKMGFTPLMVAAQKGFTSLADILVKHGADINKRDSTGKNSLMLACYAGHLDTVKYLHNCGSTWQSRDTDGCTPLHWAVDGGHLPVITYMIQDGCEVDVMDKVSLWTPLMRVSAISGNAAVASVLLQAGADVNVRDKAGKTPLMVAVLNNHVELVKLLLDSGADHHMKNENIINLLDKISMEDSNRPTSTGQFCYGDKK</sequence>
<dbReference type="Gene3D" id="1.25.40.20">
    <property type="entry name" value="Ankyrin repeat-containing domain"/>
    <property type="match status" value="2"/>
</dbReference>
<feature type="domain" description="Fibronectin type-III" evidence="2">
    <location>
        <begin position="37"/>
        <end position="134"/>
    </location>
</feature>
<comment type="caution">
    <text evidence="3">The sequence shown here is derived from an EMBL/GenBank/DDBJ whole genome shotgun (WGS) entry which is preliminary data.</text>
</comment>
<reference evidence="3 4" key="1">
    <citation type="submission" date="2018-10" db="EMBL/GenBank/DDBJ databases">
        <title>Genome assembly for a Yunnan-Guizhou Plateau 3E fish, Anabarilius grahami (Regan), and its evolutionary and genetic applications.</title>
        <authorList>
            <person name="Jiang W."/>
        </authorList>
    </citation>
    <scope>NUCLEOTIDE SEQUENCE [LARGE SCALE GENOMIC DNA]</scope>
    <source>
        <strain evidence="3">AG-KIZ</strain>
        <tissue evidence="3">Muscle</tissue>
    </source>
</reference>
<dbReference type="PANTHER" id="PTHR24183">
    <property type="entry name" value="FIBRONECTIN TYPE 3 AND ANKYRIN REPEAT DOMAINS PROTEIN 1"/>
    <property type="match status" value="1"/>
</dbReference>
<dbReference type="SUPFAM" id="SSF49265">
    <property type="entry name" value="Fibronectin type III"/>
    <property type="match status" value="1"/>
</dbReference>
<dbReference type="InterPro" id="IPR003961">
    <property type="entry name" value="FN3_dom"/>
</dbReference>
<dbReference type="InterPro" id="IPR036116">
    <property type="entry name" value="FN3_sf"/>
</dbReference>
<evidence type="ECO:0000313" key="4">
    <source>
        <dbReference type="Proteomes" id="UP000281406"/>
    </source>
</evidence>
<protein>
    <submittedName>
        <fullName evidence="3">Fibronectin type 3 and ankyrin repeat domains protein 1</fullName>
    </submittedName>
</protein>
<dbReference type="PANTHER" id="PTHR24183:SF1">
    <property type="entry name" value="FIBRONECTIN TYPE 3 AND ANKYRIN REPEAT DOMAINS PROTEIN 1"/>
    <property type="match status" value="1"/>
</dbReference>
<gene>
    <name evidence="3" type="ORF">DPX16_19401</name>
</gene>
<feature type="repeat" description="ANK" evidence="1">
    <location>
        <begin position="202"/>
        <end position="234"/>
    </location>
</feature>
<dbReference type="InterPro" id="IPR036770">
    <property type="entry name" value="Ankyrin_rpt-contain_sf"/>
</dbReference>
<dbReference type="InterPro" id="IPR002110">
    <property type="entry name" value="Ankyrin_rpt"/>
</dbReference>
<dbReference type="AlphaFoldDB" id="A0A3N0Z0T2"/>
<dbReference type="PROSITE" id="PS50088">
    <property type="entry name" value="ANK_REPEAT"/>
    <property type="match status" value="5"/>
</dbReference>
<dbReference type="Pfam" id="PF12796">
    <property type="entry name" value="Ank_2"/>
    <property type="match status" value="2"/>
</dbReference>
<dbReference type="SMART" id="SM00248">
    <property type="entry name" value="ANK"/>
    <property type="match status" value="5"/>
</dbReference>
<dbReference type="SMART" id="SM00060">
    <property type="entry name" value="FN3"/>
    <property type="match status" value="1"/>
</dbReference>
<dbReference type="SUPFAM" id="SSF48403">
    <property type="entry name" value="Ankyrin repeat"/>
    <property type="match status" value="1"/>
</dbReference>
<feature type="repeat" description="ANK" evidence="1">
    <location>
        <begin position="303"/>
        <end position="335"/>
    </location>
</feature>
<dbReference type="CDD" id="cd00063">
    <property type="entry name" value="FN3"/>
    <property type="match status" value="1"/>
</dbReference>
<name>A0A3N0Z0T2_ANAGA</name>
<dbReference type="GO" id="GO:0042981">
    <property type="term" value="P:regulation of apoptotic process"/>
    <property type="evidence" value="ECO:0007669"/>
    <property type="project" value="TreeGrafter"/>
</dbReference>
<keyword evidence="4" id="KW-1185">Reference proteome</keyword>
<evidence type="ECO:0000256" key="1">
    <source>
        <dbReference type="PROSITE-ProRule" id="PRU00023"/>
    </source>
</evidence>
<dbReference type="PROSITE" id="PS50297">
    <property type="entry name" value="ANK_REP_REGION"/>
    <property type="match status" value="3"/>
</dbReference>